<dbReference type="GO" id="GO:0016020">
    <property type="term" value="C:membrane"/>
    <property type="evidence" value="ECO:0007669"/>
    <property type="project" value="UniProtKB-SubCell"/>
</dbReference>
<name>A0A2W1LGL5_9BACL</name>
<evidence type="ECO:0000256" key="1">
    <source>
        <dbReference type="ARBA" id="ARBA00004141"/>
    </source>
</evidence>
<feature type="transmembrane region" description="Helical" evidence="8">
    <location>
        <begin position="115"/>
        <end position="134"/>
    </location>
</feature>
<evidence type="ECO:0000256" key="3">
    <source>
        <dbReference type="ARBA" id="ARBA00022448"/>
    </source>
</evidence>
<dbReference type="InterPro" id="IPR058533">
    <property type="entry name" value="Cation_efflux_TM"/>
</dbReference>
<proteinExistence type="inferred from homology"/>
<evidence type="ECO:0000313" key="11">
    <source>
        <dbReference type="EMBL" id="PZD94155.1"/>
    </source>
</evidence>
<comment type="caution">
    <text evidence="11">The sequence shown here is derived from an EMBL/GenBank/DDBJ whole genome shotgun (WGS) entry which is preliminary data.</text>
</comment>
<keyword evidence="4 8" id="KW-0812">Transmembrane</keyword>
<dbReference type="InterPro" id="IPR050291">
    <property type="entry name" value="CDF_Transporter"/>
</dbReference>
<keyword evidence="5 8" id="KW-1133">Transmembrane helix</keyword>
<organism evidence="11 12">
    <name type="scientific">Paenibacillus sambharensis</name>
    <dbReference type="NCBI Taxonomy" id="1803190"/>
    <lineage>
        <taxon>Bacteria</taxon>
        <taxon>Bacillati</taxon>
        <taxon>Bacillota</taxon>
        <taxon>Bacilli</taxon>
        <taxon>Bacillales</taxon>
        <taxon>Paenibacillaceae</taxon>
        <taxon>Paenibacillus</taxon>
    </lineage>
</organism>
<evidence type="ECO:0000256" key="6">
    <source>
        <dbReference type="ARBA" id="ARBA00023136"/>
    </source>
</evidence>
<dbReference type="InterPro" id="IPR036837">
    <property type="entry name" value="Cation_efflux_CTD_sf"/>
</dbReference>
<keyword evidence="3" id="KW-0813">Transport</keyword>
<evidence type="ECO:0000256" key="7">
    <source>
        <dbReference type="SAM" id="MobiDB-lite"/>
    </source>
</evidence>
<sequence length="304" mass="32559">MRKQGTLGQPSAGSKNLWGNAGLALLKGGAGWFTGSQALLADAFRSATDLARDYASSVSQQRQIKQDQRRPADLKSRQAGGDQAFTLVISLLLLIVGIEICISAVRFTADGIVEAPHGAAMIVITAAWLLKILFFPEKGRAAAEMYVSAVVLLGTFTAWLGGQLDVSMLLYGDPAAAFAVGAAVAWNGYRQLAGGLASSRASGLAKTDEAELSAAVQRMDGVIAIGSLSAWEQGHYVAVEVTISVNPRITVQEGHEIARRVREHLLKRFIHLSEVQVHVDPYDGGYPYKSNHDPNEEHIPTLLQ</sequence>
<dbReference type="Gene3D" id="3.30.70.1350">
    <property type="entry name" value="Cation efflux protein, cytoplasmic domain"/>
    <property type="match status" value="1"/>
</dbReference>
<comment type="similarity">
    <text evidence="2">Belongs to the cation diffusion facilitator (CDF) transporter (TC 2.A.4) family.</text>
</comment>
<evidence type="ECO:0000256" key="4">
    <source>
        <dbReference type="ARBA" id="ARBA00022692"/>
    </source>
</evidence>
<gene>
    <name evidence="11" type="ORF">DNH61_19580</name>
</gene>
<dbReference type="Pfam" id="PF16916">
    <property type="entry name" value="ZT_dimer"/>
    <property type="match status" value="1"/>
</dbReference>
<evidence type="ECO:0000259" key="10">
    <source>
        <dbReference type="Pfam" id="PF16916"/>
    </source>
</evidence>
<dbReference type="PANTHER" id="PTHR43840">
    <property type="entry name" value="MITOCHONDRIAL METAL TRANSPORTER 1-RELATED"/>
    <property type="match status" value="1"/>
</dbReference>
<feature type="region of interest" description="Disordered" evidence="7">
    <location>
        <begin position="285"/>
        <end position="304"/>
    </location>
</feature>
<evidence type="ECO:0000259" key="9">
    <source>
        <dbReference type="Pfam" id="PF01545"/>
    </source>
</evidence>
<dbReference type="InterPro" id="IPR027469">
    <property type="entry name" value="Cation_efflux_TMD_sf"/>
</dbReference>
<keyword evidence="12" id="KW-1185">Reference proteome</keyword>
<dbReference type="PANTHER" id="PTHR43840:SF15">
    <property type="entry name" value="MITOCHONDRIAL METAL TRANSPORTER 1-RELATED"/>
    <property type="match status" value="1"/>
</dbReference>
<feature type="transmembrane region" description="Helical" evidence="8">
    <location>
        <begin position="146"/>
        <end position="162"/>
    </location>
</feature>
<feature type="compositionally biased region" description="Basic and acidic residues" evidence="7">
    <location>
        <begin position="290"/>
        <end position="304"/>
    </location>
</feature>
<evidence type="ECO:0000256" key="8">
    <source>
        <dbReference type="SAM" id="Phobius"/>
    </source>
</evidence>
<keyword evidence="6 8" id="KW-0472">Membrane</keyword>
<dbReference type="Gene3D" id="1.20.1510.10">
    <property type="entry name" value="Cation efflux protein transmembrane domain"/>
    <property type="match status" value="1"/>
</dbReference>
<accession>A0A2W1LGL5</accession>
<dbReference type="SUPFAM" id="SSF161111">
    <property type="entry name" value="Cation efflux protein transmembrane domain-like"/>
    <property type="match status" value="1"/>
</dbReference>
<evidence type="ECO:0000313" key="12">
    <source>
        <dbReference type="Proteomes" id="UP000249522"/>
    </source>
</evidence>
<dbReference type="AlphaFoldDB" id="A0A2W1LGL5"/>
<reference evidence="11 12" key="1">
    <citation type="submission" date="2018-06" db="EMBL/GenBank/DDBJ databases">
        <title>Paenibacillus imtechensis sp. nov.</title>
        <authorList>
            <person name="Pinnaka A.K."/>
            <person name="Singh H."/>
            <person name="Kaur M."/>
        </authorList>
    </citation>
    <scope>NUCLEOTIDE SEQUENCE [LARGE SCALE GENOMIC DNA]</scope>
    <source>
        <strain evidence="11 12">SMB1</strain>
    </source>
</reference>
<dbReference type="SUPFAM" id="SSF160240">
    <property type="entry name" value="Cation efflux protein cytoplasmic domain-like"/>
    <property type="match status" value="1"/>
</dbReference>
<dbReference type="OrthoDB" id="9806522at2"/>
<dbReference type="RefSeq" id="WP_111148517.1">
    <property type="nucleotide sequence ID" value="NZ_QKRB01000054.1"/>
</dbReference>
<evidence type="ECO:0000256" key="2">
    <source>
        <dbReference type="ARBA" id="ARBA00008114"/>
    </source>
</evidence>
<feature type="transmembrane region" description="Helical" evidence="8">
    <location>
        <begin position="84"/>
        <end position="109"/>
    </location>
</feature>
<dbReference type="Pfam" id="PF01545">
    <property type="entry name" value="Cation_efflux"/>
    <property type="match status" value="1"/>
</dbReference>
<evidence type="ECO:0000256" key="5">
    <source>
        <dbReference type="ARBA" id="ARBA00022989"/>
    </source>
</evidence>
<feature type="domain" description="Cation efflux protein cytoplasmic" evidence="10">
    <location>
        <begin position="207"/>
        <end position="282"/>
    </location>
</feature>
<comment type="subcellular location">
    <subcellularLocation>
        <location evidence="1">Membrane</location>
        <topology evidence="1">Multi-pass membrane protein</topology>
    </subcellularLocation>
</comment>
<dbReference type="EMBL" id="QKRB01000054">
    <property type="protein sequence ID" value="PZD94155.1"/>
    <property type="molecule type" value="Genomic_DNA"/>
</dbReference>
<dbReference type="GO" id="GO:0008324">
    <property type="term" value="F:monoatomic cation transmembrane transporter activity"/>
    <property type="evidence" value="ECO:0007669"/>
    <property type="project" value="InterPro"/>
</dbReference>
<protein>
    <submittedName>
        <fullName evidence="11">Cation diffusion facilitator family transporter</fullName>
    </submittedName>
</protein>
<dbReference type="Proteomes" id="UP000249522">
    <property type="component" value="Unassembled WGS sequence"/>
</dbReference>
<feature type="domain" description="Cation efflux protein transmembrane" evidence="9">
    <location>
        <begin position="18"/>
        <end position="190"/>
    </location>
</feature>
<dbReference type="InterPro" id="IPR027470">
    <property type="entry name" value="Cation_efflux_CTD"/>
</dbReference>